<dbReference type="Gene3D" id="3.40.1440.10">
    <property type="entry name" value="GIY-YIG endonuclease"/>
    <property type="match status" value="1"/>
</dbReference>
<comment type="caution">
    <text evidence="3">The sequence shown here is derived from an EMBL/GenBank/DDBJ whole genome shotgun (WGS) entry which is preliminary data.</text>
</comment>
<dbReference type="Proteomes" id="UP001595799">
    <property type="component" value="Unassembled WGS sequence"/>
</dbReference>
<dbReference type="PANTHER" id="PTHR34477:SF1">
    <property type="entry name" value="UPF0213 PROTEIN YHBQ"/>
    <property type="match status" value="1"/>
</dbReference>
<dbReference type="InterPro" id="IPR035901">
    <property type="entry name" value="GIY-YIG_endonuc_sf"/>
</dbReference>
<reference evidence="4" key="1">
    <citation type="journal article" date="2019" name="Int. J. Syst. Evol. Microbiol.">
        <title>The Global Catalogue of Microorganisms (GCM) 10K type strain sequencing project: providing services to taxonomists for standard genome sequencing and annotation.</title>
        <authorList>
            <consortium name="The Broad Institute Genomics Platform"/>
            <consortium name="The Broad Institute Genome Sequencing Center for Infectious Disease"/>
            <person name="Wu L."/>
            <person name="Ma J."/>
        </authorList>
    </citation>
    <scope>NUCLEOTIDE SEQUENCE [LARGE SCALE GENOMIC DNA]</scope>
    <source>
        <strain evidence="4">CECT 8472</strain>
    </source>
</reference>
<name>A0ABV8UKS6_9PROT</name>
<gene>
    <name evidence="3" type="ORF">ACFOW6_09700</name>
</gene>
<evidence type="ECO:0000256" key="1">
    <source>
        <dbReference type="ARBA" id="ARBA00007435"/>
    </source>
</evidence>
<comment type="similarity">
    <text evidence="1">Belongs to the UPF0213 family.</text>
</comment>
<dbReference type="InterPro" id="IPR000305">
    <property type="entry name" value="GIY-YIG_endonuc"/>
</dbReference>
<dbReference type="SUPFAM" id="SSF82771">
    <property type="entry name" value="GIY-YIG endonuclease"/>
    <property type="match status" value="1"/>
</dbReference>
<dbReference type="RefSeq" id="WP_382422161.1">
    <property type="nucleotide sequence ID" value="NZ_JBHSCW010000004.1"/>
</dbReference>
<evidence type="ECO:0000259" key="2">
    <source>
        <dbReference type="PROSITE" id="PS50164"/>
    </source>
</evidence>
<organism evidence="3 4">
    <name type="scientific">Fodinicurvata halophila</name>
    <dbReference type="NCBI Taxonomy" id="1419723"/>
    <lineage>
        <taxon>Bacteria</taxon>
        <taxon>Pseudomonadati</taxon>
        <taxon>Pseudomonadota</taxon>
        <taxon>Alphaproteobacteria</taxon>
        <taxon>Rhodospirillales</taxon>
        <taxon>Rhodovibrionaceae</taxon>
        <taxon>Fodinicurvata</taxon>
    </lineage>
</organism>
<evidence type="ECO:0000313" key="3">
    <source>
        <dbReference type="EMBL" id="MFC4351815.1"/>
    </source>
</evidence>
<dbReference type="InterPro" id="IPR050190">
    <property type="entry name" value="UPF0213_domain"/>
</dbReference>
<protein>
    <submittedName>
        <fullName evidence="3">GIY-YIG nuclease family protein</fullName>
    </submittedName>
</protein>
<dbReference type="Pfam" id="PF01541">
    <property type="entry name" value="GIY-YIG"/>
    <property type="match status" value="1"/>
</dbReference>
<dbReference type="EMBL" id="JBHSCW010000004">
    <property type="protein sequence ID" value="MFC4351815.1"/>
    <property type="molecule type" value="Genomic_DNA"/>
</dbReference>
<proteinExistence type="inferred from homology"/>
<dbReference type="PANTHER" id="PTHR34477">
    <property type="entry name" value="UPF0213 PROTEIN YHBQ"/>
    <property type="match status" value="1"/>
</dbReference>
<dbReference type="CDD" id="cd10456">
    <property type="entry name" value="GIY-YIG_UPF0213"/>
    <property type="match status" value="1"/>
</dbReference>
<evidence type="ECO:0000313" key="4">
    <source>
        <dbReference type="Proteomes" id="UP001595799"/>
    </source>
</evidence>
<feature type="domain" description="GIY-YIG" evidence="2">
    <location>
        <begin position="21"/>
        <end position="97"/>
    </location>
</feature>
<sequence length="102" mass="11574">MPRGVGVLAAFEEPAILAKMEEIHVYMLRCADGSYYVGLSTRPLEQRVAQHNAGVYDGYTVRRRPVFLVWCQAFAQMDEAIATERRLKGWSRAKKEALIAED</sequence>
<dbReference type="PROSITE" id="PS50164">
    <property type="entry name" value="GIY_YIG"/>
    <property type="match status" value="1"/>
</dbReference>
<keyword evidence="4" id="KW-1185">Reference proteome</keyword>
<accession>A0ABV8UKS6</accession>